<proteinExistence type="predicted"/>
<reference evidence="1" key="2">
    <citation type="journal article" date="2021" name="PeerJ">
        <title>Extensive microbial diversity within the chicken gut microbiome revealed by metagenomics and culture.</title>
        <authorList>
            <person name="Gilroy R."/>
            <person name="Ravi A."/>
            <person name="Getino M."/>
            <person name="Pursley I."/>
            <person name="Horton D.L."/>
            <person name="Alikhan N.F."/>
            <person name="Baker D."/>
            <person name="Gharbi K."/>
            <person name="Hall N."/>
            <person name="Watson M."/>
            <person name="Adriaenssens E.M."/>
            <person name="Foster-Nyarko E."/>
            <person name="Jarju S."/>
            <person name="Secka A."/>
            <person name="Antonio M."/>
            <person name="Oren A."/>
            <person name="Chaudhuri R.R."/>
            <person name="La Ragione R."/>
            <person name="Hildebrand F."/>
            <person name="Pallen M.J."/>
        </authorList>
    </citation>
    <scope>NUCLEOTIDE SEQUENCE</scope>
    <source>
        <strain evidence="1">CHK184-20233</strain>
    </source>
</reference>
<dbReference type="AlphaFoldDB" id="A0A9D1DU09"/>
<dbReference type="EMBL" id="DVHC01000027">
    <property type="protein sequence ID" value="HIR58938.1"/>
    <property type="molecule type" value="Genomic_DNA"/>
</dbReference>
<gene>
    <name evidence="1" type="ORF">IAB38_02705</name>
</gene>
<name>A0A9D1DU09_9FIRM</name>
<sequence length="364" mass="42142">MRVEFKSVSDLHLTHQGDWVLEDDKIIYTGVFKKSNIYFSDIKKVDLSIPETDMPPVITLYRKSDGKIFQLLYFRKKEPELSKGIEAFKYIKSKVDEPLNEQFQDKLNEQFQDKIKEYKMKNVIHTDEKLEHLKNKYWSYIKSYLLSLPKKGNYIISGAFSTEIANSCDELKEFYNHDKIQFNNLLQYLCNTKKCISKEDPLGRGTKYALSSQLEQEPNITVNKSLAIKILAGLKDKYKEYTEGCNNDKELIDVYQKFLGLWNKYSSSVLNTQLHIKKPMSPASSAIVGTAIGGSSIGALAALNSQQKLKKHYENERECIASQVASDSLFQQLEFYFYKVQSILYLYDGVYEDWLSTKDKIINS</sequence>
<organism evidence="1 2">
    <name type="scientific">Candidatus Onthousia excrementipullorum</name>
    <dbReference type="NCBI Taxonomy" id="2840884"/>
    <lineage>
        <taxon>Bacteria</taxon>
        <taxon>Bacillati</taxon>
        <taxon>Bacillota</taxon>
        <taxon>Bacilli</taxon>
        <taxon>Candidatus Onthousia</taxon>
    </lineage>
</organism>
<comment type="caution">
    <text evidence="1">The sequence shown here is derived from an EMBL/GenBank/DDBJ whole genome shotgun (WGS) entry which is preliminary data.</text>
</comment>
<accession>A0A9D1DU09</accession>
<reference evidence="1" key="1">
    <citation type="submission" date="2020-10" db="EMBL/GenBank/DDBJ databases">
        <authorList>
            <person name="Gilroy R."/>
        </authorList>
    </citation>
    <scope>NUCLEOTIDE SEQUENCE</scope>
    <source>
        <strain evidence="1">CHK184-20233</strain>
    </source>
</reference>
<evidence type="ECO:0000313" key="1">
    <source>
        <dbReference type="EMBL" id="HIR58938.1"/>
    </source>
</evidence>
<protein>
    <submittedName>
        <fullName evidence="1">Uncharacterized protein</fullName>
    </submittedName>
</protein>
<dbReference type="Proteomes" id="UP000824232">
    <property type="component" value="Unassembled WGS sequence"/>
</dbReference>
<evidence type="ECO:0000313" key="2">
    <source>
        <dbReference type="Proteomes" id="UP000824232"/>
    </source>
</evidence>